<feature type="transmembrane region" description="Helical" evidence="2">
    <location>
        <begin position="247"/>
        <end position="264"/>
    </location>
</feature>
<comment type="subcellular location">
    <subcellularLocation>
        <location evidence="1">Cell membrane</location>
        <topology evidence="1">Multi-pass membrane protein</topology>
    </subcellularLocation>
</comment>
<feature type="transmembrane region" description="Helical" evidence="2">
    <location>
        <begin position="99"/>
        <end position="122"/>
    </location>
</feature>
<dbReference type="Proteomes" id="UP001141950">
    <property type="component" value="Unassembled WGS sequence"/>
</dbReference>
<dbReference type="InterPro" id="IPR052528">
    <property type="entry name" value="Sugar_transport-like"/>
</dbReference>
<feature type="transmembrane region" description="Helical" evidence="2">
    <location>
        <begin position="300"/>
        <end position="320"/>
    </location>
</feature>
<evidence type="ECO:0000256" key="2">
    <source>
        <dbReference type="SAM" id="Phobius"/>
    </source>
</evidence>
<dbReference type="GO" id="GO:0022857">
    <property type="term" value="F:transmembrane transporter activity"/>
    <property type="evidence" value="ECO:0007669"/>
    <property type="project" value="InterPro"/>
</dbReference>
<feature type="transmembrane region" description="Helical" evidence="2">
    <location>
        <begin position="134"/>
        <end position="153"/>
    </location>
</feature>
<keyword evidence="2" id="KW-1133">Transmembrane helix</keyword>
<feature type="transmembrane region" description="Helical" evidence="2">
    <location>
        <begin position="341"/>
        <end position="362"/>
    </location>
</feature>
<dbReference type="SUPFAM" id="SSF103473">
    <property type="entry name" value="MFS general substrate transporter"/>
    <property type="match status" value="1"/>
</dbReference>
<dbReference type="InterPro" id="IPR036259">
    <property type="entry name" value="MFS_trans_sf"/>
</dbReference>
<protein>
    <submittedName>
        <fullName evidence="3">MFS transporter</fullName>
    </submittedName>
</protein>
<accession>A0A9X2MLK8</accession>
<keyword evidence="2" id="KW-0472">Membrane</keyword>
<keyword evidence="4" id="KW-1185">Reference proteome</keyword>
<keyword evidence="2" id="KW-0812">Transmembrane</keyword>
<comment type="caution">
    <text evidence="3">The sequence shown here is derived from an EMBL/GenBank/DDBJ whole genome shotgun (WGS) entry which is preliminary data.</text>
</comment>
<feature type="transmembrane region" description="Helical" evidence="2">
    <location>
        <begin position="40"/>
        <end position="62"/>
    </location>
</feature>
<proteinExistence type="predicted"/>
<name>A0A9X2MLK8_9BACL</name>
<gene>
    <name evidence="3" type="ORF">NQZ67_01100</name>
</gene>
<dbReference type="PANTHER" id="PTHR23526:SF2">
    <property type="entry name" value="MAJOR FACILITATOR SUPERFAMILY (MFS) PROFILE DOMAIN-CONTAINING PROTEIN"/>
    <property type="match status" value="1"/>
</dbReference>
<dbReference type="GO" id="GO:0005886">
    <property type="term" value="C:plasma membrane"/>
    <property type="evidence" value="ECO:0007669"/>
    <property type="project" value="UniProtKB-SubCell"/>
</dbReference>
<dbReference type="InterPro" id="IPR011701">
    <property type="entry name" value="MFS"/>
</dbReference>
<dbReference type="RefSeq" id="WP_257442001.1">
    <property type="nucleotide sequence ID" value="NZ_JANIPJ010000001.1"/>
</dbReference>
<dbReference type="AlphaFoldDB" id="A0A9X2MLK8"/>
<dbReference type="Gene3D" id="1.20.1250.20">
    <property type="entry name" value="MFS general substrate transporter like domains"/>
    <property type="match status" value="2"/>
</dbReference>
<dbReference type="EMBL" id="JANIPJ010000001">
    <property type="protein sequence ID" value="MCR2802465.1"/>
    <property type="molecule type" value="Genomic_DNA"/>
</dbReference>
<evidence type="ECO:0000256" key="1">
    <source>
        <dbReference type="ARBA" id="ARBA00004651"/>
    </source>
</evidence>
<dbReference type="Pfam" id="PF07690">
    <property type="entry name" value="MFS_1"/>
    <property type="match status" value="1"/>
</dbReference>
<reference evidence="3" key="1">
    <citation type="submission" date="2022-08" db="EMBL/GenBank/DDBJ databases">
        <title>The genomic sequence of strain Paenibacillus sp. SCIV0701.</title>
        <authorList>
            <person name="Zhao H."/>
        </authorList>
    </citation>
    <scope>NUCLEOTIDE SEQUENCE</scope>
    <source>
        <strain evidence="3">SCIV0701</strain>
    </source>
</reference>
<dbReference type="PANTHER" id="PTHR23526">
    <property type="entry name" value="INTEGRAL MEMBRANE TRANSPORT PROTEIN-RELATED"/>
    <property type="match status" value="1"/>
</dbReference>
<organism evidence="3 4">
    <name type="scientific">Paenibacillus soyae</name>
    <dbReference type="NCBI Taxonomy" id="2969249"/>
    <lineage>
        <taxon>Bacteria</taxon>
        <taxon>Bacillati</taxon>
        <taxon>Bacillota</taxon>
        <taxon>Bacilli</taxon>
        <taxon>Bacillales</taxon>
        <taxon>Paenibacillaceae</taxon>
        <taxon>Paenibacillus</taxon>
    </lineage>
</organism>
<feature type="transmembrane region" description="Helical" evidence="2">
    <location>
        <begin position="276"/>
        <end position="294"/>
    </location>
</feature>
<feature type="transmembrane region" description="Helical" evidence="2">
    <location>
        <begin position="368"/>
        <end position="390"/>
    </location>
</feature>
<feature type="transmembrane region" description="Helical" evidence="2">
    <location>
        <begin position="165"/>
        <end position="187"/>
    </location>
</feature>
<sequence length="449" mass="49707">MAKALEKQAVLLLVVQALYGIASALSGTFLPVYLWKASGSYLLIGWFTFAHYAVGGLTFWIAGKWVKEHNKMHSLRLGITLSGLFYCTVLLLGENSMNWSIPLGILNGLASGFFWLAFNVVYFEVTDPDTRDRYNGWAGLLGAGAGIIAPWISGLLITSMQGEKGYRFIFGLSLAIYTISVILSFWLKKRHGEGSYHWLMGFRKLLEKGSPWRRIVPAIAAQGIREGVFMFLVGLTVYVATRNESKLGTYSLIVSLVSLVSFWLVGKLMAKMKRKWAMLIGVVMIAVVILPLFWQVSYFTLLLFGIGTSLFIPLYIIPMTTRVFDIIGQSEESAKNREEFIVLREAGLTIGRIIGLSAYLVVLPRHDSPLAITWLMLAVGVVPIAGWWLMRPFLSEQAPLSGANHMAEVRTEAGIHNGKSSIHYFGADRRDAGRSIKQNGGGGRRGGAR</sequence>
<feature type="transmembrane region" description="Helical" evidence="2">
    <location>
        <begin position="74"/>
        <end position="93"/>
    </location>
</feature>
<evidence type="ECO:0000313" key="3">
    <source>
        <dbReference type="EMBL" id="MCR2802465.1"/>
    </source>
</evidence>
<evidence type="ECO:0000313" key="4">
    <source>
        <dbReference type="Proteomes" id="UP001141950"/>
    </source>
</evidence>